<organism evidence="3 4">
    <name type="scientific">Tardiphaga robiniae</name>
    <dbReference type="NCBI Taxonomy" id="943830"/>
    <lineage>
        <taxon>Bacteria</taxon>
        <taxon>Pseudomonadati</taxon>
        <taxon>Pseudomonadota</taxon>
        <taxon>Alphaproteobacteria</taxon>
        <taxon>Hyphomicrobiales</taxon>
        <taxon>Nitrobacteraceae</taxon>
        <taxon>Tardiphaga</taxon>
    </lineage>
</organism>
<dbReference type="KEGG" id="trb:HB776_03300"/>
<evidence type="ECO:0000256" key="2">
    <source>
        <dbReference type="SAM" id="SignalP"/>
    </source>
</evidence>
<feature type="region of interest" description="Disordered" evidence="1">
    <location>
        <begin position="44"/>
        <end position="88"/>
    </location>
</feature>
<accession>A0A7G6TUE3</accession>
<feature type="chain" id="PRO_5029014208" description="Lipoprotein" evidence="2">
    <location>
        <begin position="32"/>
        <end position="88"/>
    </location>
</feature>
<dbReference type="Proteomes" id="UP000515291">
    <property type="component" value="Chromosome"/>
</dbReference>
<sequence length="88" mass="8924">MPASRRVPALACLVLLSCSLGGCGSISSFMAGGMADLIPAWAGGLPADAPPRPGSPEYEAYPKRHEQQQSGAMTGPDPATSPSAEAVR</sequence>
<reference evidence="4" key="1">
    <citation type="journal article" date="2020" name="Mol. Plant Microbe">
        <title>Rhizobial microsymbionts of the narrowly endemic Oxytropis species growing in Kamchatka are characterized by significant genetic diversity and possess a set of genes that are associated with T3SS and T6SS secretion systems and can affect the development of symbiosis.</title>
        <authorList>
            <person name="Safronova V."/>
            <person name="Guro P."/>
            <person name="Sazanova A."/>
            <person name="Kuznetsova I."/>
            <person name="Belimov A."/>
            <person name="Yakubov V."/>
            <person name="Chirak E."/>
            <person name="Afonin A."/>
            <person name="Gogolev Y."/>
            <person name="Andronov E."/>
            <person name="Tikhonovich I."/>
        </authorList>
    </citation>
    <scope>NUCLEOTIDE SEQUENCE [LARGE SCALE GENOMIC DNA]</scope>
    <source>
        <strain evidence="4">581</strain>
    </source>
</reference>
<dbReference type="EMBL" id="CP050292">
    <property type="protein sequence ID" value="QND70375.1"/>
    <property type="molecule type" value="Genomic_DNA"/>
</dbReference>
<evidence type="ECO:0000313" key="4">
    <source>
        <dbReference type="Proteomes" id="UP000515291"/>
    </source>
</evidence>
<dbReference type="RefSeq" id="WP_184515050.1">
    <property type="nucleotide sequence ID" value="NZ_CP050292.1"/>
</dbReference>
<keyword evidence="2" id="KW-0732">Signal</keyword>
<protein>
    <recommendedName>
        <fullName evidence="5">Lipoprotein</fullName>
    </recommendedName>
</protein>
<dbReference type="AlphaFoldDB" id="A0A7G6TUE3"/>
<name>A0A7G6TUE3_9BRAD</name>
<proteinExistence type="predicted"/>
<evidence type="ECO:0000313" key="3">
    <source>
        <dbReference type="EMBL" id="QND70375.1"/>
    </source>
</evidence>
<gene>
    <name evidence="3" type="ORF">HB776_03300</name>
</gene>
<evidence type="ECO:0008006" key="5">
    <source>
        <dbReference type="Google" id="ProtNLM"/>
    </source>
</evidence>
<evidence type="ECO:0000256" key="1">
    <source>
        <dbReference type="SAM" id="MobiDB-lite"/>
    </source>
</evidence>
<dbReference type="PROSITE" id="PS51257">
    <property type="entry name" value="PROKAR_LIPOPROTEIN"/>
    <property type="match status" value="1"/>
</dbReference>
<feature type="signal peptide" evidence="2">
    <location>
        <begin position="1"/>
        <end position="31"/>
    </location>
</feature>